<comment type="caution">
    <text evidence="1">The sequence shown here is derived from an EMBL/GenBank/DDBJ whole genome shotgun (WGS) entry which is preliminary data.</text>
</comment>
<evidence type="ECO:0000313" key="1">
    <source>
        <dbReference type="EMBL" id="KAI0043850.1"/>
    </source>
</evidence>
<keyword evidence="2" id="KW-1185">Reference proteome</keyword>
<dbReference type="EMBL" id="MU276002">
    <property type="protein sequence ID" value="KAI0043850.1"/>
    <property type="molecule type" value="Genomic_DNA"/>
</dbReference>
<reference evidence="1" key="1">
    <citation type="submission" date="2021-02" db="EMBL/GenBank/DDBJ databases">
        <authorList>
            <consortium name="DOE Joint Genome Institute"/>
            <person name="Ahrendt S."/>
            <person name="Looney B.P."/>
            <person name="Miyauchi S."/>
            <person name="Morin E."/>
            <person name="Drula E."/>
            <person name="Courty P.E."/>
            <person name="Chicoki N."/>
            <person name="Fauchery L."/>
            <person name="Kohler A."/>
            <person name="Kuo A."/>
            <person name="Labutti K."/>
            <person name="Pangilinan J."/>
            <person name="Lipzen A."/>
            <person name="Riley R."/>
            <person name="Andreopoulos W."/>
            <person name="He G."/>
            <person name="Johnson J."/>
            <person name="Barry K.W."/>
            <person name="Grigoriev I.V."/>
            <person name="Nagy L."/>
            <person name="Hibbett D."/>
            <person name="Henrissat B."/>
            <person name="Matheny P.B."/>
            <person name="Labbe J."/>
            <person name="Martin F."/>
        </authorList>
    </citation>
    <scope>NUCLEOTIDE SEQUENCE</scope>
    <source>
        <strain evidence="1">FP105234-sp</strain>
    </source>
</reference>
<name>A0ACB8RIH5_9AGAM</name>
<gene>
    <name evidence="1" type="ORF">FA95DRAFT_1681606</name>
</gene>
<accession>A0ACB8RIH5</accession>
<organism evidence="1 2">
    <name type="scientific">Auriscalpium vulgare</name>
    <dbReference type="NCBI Taxonomy" id="40419"/>
    <lineage>
        <taxon>Eukaryota</taxon>
        <taxon>Fungi</taxon>
        <taxon>Dikarya</taxon>
        <taxon>Basidiomycota</taxon>
        <taxon>Agaricomycotina</taxon>
        <taxon>Agaricomycetes</taxon>
        <taxon>Russulales</taxon>
        <taxon>Auriscalpiaceae</taxon>
        <taxon>Auriscalpium</taxon>
    </lineage>
</organism>
<sequence>MYRALSTHTSFREFNLTNTSIRTSTGHRDVGAGVANRNAAVDLPLGRIHLSLDSVRNAGYDEKQPRDADVGLQHEDMFPMAGPDDL</sequence>
<dbReference type="Proteomes" id="UP000814033">
    <property type="component" value="Unassembled WGS sequence"/>
</dbReference>
<proteinExistence type="predicted"/>
<evidence type="ECO:0000313" key="2">
    <source>
        <dbReference type="Proteomes" id="UP000814033"/>
    </source>
</evidence>
<protein>
    <submittedName>
        <fullName evidence="1">Uncharacterized protein</fullName>
    </submittedName>
</protein>
<reference evidence="1" key="2">
    <citation type="journal article" date="2022" name="New Phytol.">
        <title>Evolutionary transition to the ectomycorrhizal habit in the genomes of a hyperdiverse lineage of mushroom-forming fungi.</title>
        <authorList>
            <person name="Looney B."/>
            <person name="Miyauchi S."/>
            <person name="Morin E."/>
            <person name="Drula E."/>
            <person name="Courty P.E."/>
            <person name="Kohler A."/>
            <person name="Kuo A."/>
            <person name="LaButti K."/>
            <person name="Pangilinan J."/>
            <person name="Lipzen A."/>
            <person name="Riley R."/>
            <person name="Andreopoulos W."/>
            <person name="He G."/>
            <person name="Johnson J."/>
            <person name="Nolan M."/>
            <person name="Tritt A."/>
            <person name="Barry K.W."/>
            <person name="Grigoriev I.V."/>
            <person name="Nagy L.G."/>
            <person name="Hibbett D."/>
            <person name="Henrissat B."/>
            <person name="Matheny P.B."/>
            <person name="Labbe J."/>
            <person name="Martin F.M."/>
        </authorList>
    </citation>
    <scope>NUCLEOTIDE SEQUENCE</scope>
    <source>
        <strain evidence="1">FP105234-sp</strain>
    </source>
</reference>